<protein>
    <submittedName>
        <fullName evidence="1">Uncharacterized protein</fullName>
    </submittedName>
</protein>
<dbReference type="Proteomes" id="UP000198517">
    <property type="component" value="Unassembled WGS sequence"/>
</dbReference>
<dbReference type="AlphaFoldDB" id="A0A1G6YWG4"/>
<evidence type="ECO:0000313" key="2">
    <source>
        <dbReference type="Proteomes" id="UP000198517"/>
    </source>
</evidence>
<dbReference type="EMBL" id="FNAS01000001">
    <property type="protein sequence ID" value="SDD94844.1"/>
    <property type="molecule type" value="Genomic_DNA"/>
</dbReference>
<organism evidence="1 2">
    <name type="scientific">Riemerella columbipharyngis</name>
    <dbReference type="NCBI Taxonomy" id="1071918"/>
    <lineage>
        <taxon>Bacteria</taxon>
        <taxon>Pseudomonadati</taxon>
        <taxon>Bacteroidota</taxon>
        <taxon>Flavobacteriia</taxon>
        <taxon>Flavobacteriales</taxon>
        <taxon>Weeksellaceae</taxon>
        <taxon>Riemerella</taxon>
    </lineage>
</organism>
<reference evidence="1 2" key="1">
    <citation type="submission" date="2016-10" db="EMBL/GenBank/DDBJ databases">
        <authorList>
            <person name="de Groot N.N."/>
        </authorList>
    </citation>
    <scope>NUCLEOTIDE SEQUENCE [LARGE SCALE GENOMIC DNA]</scope>
    <source>
        <strain evidence="1 2">DSM 24015</strain>
    </source>
</reference>
<keyword evidence="2" id="KW-1185">Reference proteome</keyword>
<name>A0A1G6YWG4_9FLAO</name>
<sequence length="64" mass="7450">MSKKDTNISNLRNILTASKHISLASGLDLVRSEVFVLSFDNRNWRWSLRFSYAHKTVPNMIIQQ</sequence>
<gene>
    <name evidence="1" type="ORF">SAMN05421544_101295</name>
</gene>
<proteinExistence type="predicted"/>
<dbReference type="STRING" id="1071918.SAMN05421544_101295"/>
<accession>A0A1G6YWG4</accession>
<dbReference type="RefSeq" id="WP_143017704.1">
    <property type="nucleotide sequence ID" value="NZ_FNAS01000001.1"/>
</dbReference>
<evidence type="ECO:0000313" key="1">
    <source>
        <dbReference type="EMBL" id="SDD94844.1"/>
    </source>
</evidence>